<evidence type="ECO:0000313" key="1">
    <source>
        <dbReference type="EMBL" id="KII67212.1"/>
    </source>
</evidence>
<dbReference type="AlphaFoldDB" id="A0A0C2N010"/>
<organism evidence="1 2">
    <name type="scientific">Thelohanellus kitauei</name>
    <name type="common">Myxosporean</name>
    <dbReference type="NCBI Taxonomy" id="669202"/>
    <lineage>
        <taxon>Eukaryota</taxon>
        <taxon>Metazoa</taxon>
        <taxon>Cnidaria</taxon>
        <taxon>Myxozoa</taxon>
        <taxon>Myxosporea</taxon>
        <taxon>Bivalvulida</taxon>
        <taxon>Platysporina</taxon>
        <taxon>Myxobolidae</taxon>
        <taxon>Thelohanellus</taxon>
    </lineage>
</organism>
<reference evidence="1 2" key="1">
    <citation type="journal article" date="2014" name="Genome Biol. Evol.">
        <title>The genome of the myxosporean Thelohanellus kitauei shows adaptations to nutrient acquisition within its fish host.</title>
        <authorList>
            <person name="Yang Y."/>
            <person name="Xiong J."/>
            <person name="Zhou Z."/>
            <person name="Huo F."/>
            <person name="Miao W."/>
            <person name="Ran C."/>
            <person name="Liu Y."/>
            <person name="Zhang J."/>
            <person name="Feng J."/>
            <person name="Wang M."/>
            <person name="Wang M."/>
            <person name="Wang L."/>
            <person name="Yao B."/>
        </authorList>
    </citation>
    <scope>NUCLEOTIDE SEQUENCE [LARGE SCALE GENOMIC DNA]</scope>
    <source>
        <strain evidence="1">Wuqing</strain>
    </source>
</reference>
<proteinExistence type="predicted"/>
<evidence type="ECO:0000313" key="2">
    <source>
        <dbReference type="Proteomes" id="UP000031668"/>
    </source>
</evidence>
<sequence>MKNNCIHLNEKLILNTVVQGEKLVTEVKGWIFLNSWWETFSMINNKKCGLHPPLLKVVSSGSFLQLIVFEYAPERTKRSKRPKKCLSKTQTLHELISMFC</sequence>
<dbReference type="Proteomes" id="UP000031668">
    <property type="component" value="Unassembled WGS sequence"/>
</dbReference>
<gene>
    <name evidence="1" type="ORF">RF11_09921</name>
</gene>
<protein>
    <submittedName>
        <fullName evidence="1">Uncharacterized protein</fullName>
    </submittedName>
</protein>
<comment type="caution">
    <text evidence="1">The sequence shown here is derived from an EMBL/GenBank/DDBJ whole genome shotgun (WGS) entry which is preliminary data.</text>
</comment>
<name>A0A0C2N010_THEKT</name>
<accession>A0A0C2N010</accession>
<keyword evidence="2" id="KW-1185">Reference proteome</keyword>
<dbReference type="EMBL" id="JWZT01003272">
    <property type="protein sequence ID" value="KII67212.1"/>
    <property type="molecule type" value="Genomic_DNA"/>
</dbReference>